<dbReference type="GO" id="GO:0061630">
    <property type="term" value="F:ubiquitin protein ligase activity"/>
    <property type="evidence" value="ECO:0007669"/>
    <property type="project" value="UniProtKB-EC"/>
</dbReference>
<feature type="compositionally biased region" description="Basic and acidic residues" evidence="9">
    <location>
        <begin position="1"/>
        <end position="10"/>
    </location>
</feature>
<gene>
    <name evidence="11" type="ORF">AAHA92_08477</name>
</gene>
<name>A0ABD1HSB6_SALDI</name>
<dbReference type="PANTHER" id="PTHR22937:SF224">
    <property type="entry name" value="E3 UBIQUITIN-PROTEIN LIGASE MBR1-RELATED"/>
    <property type="match status" value="1"/>
</dbReference>
<evidence type="ECO:0000256" key="1">
    <source>
        <dbReference type="ARBA" id="ARBA00000900"/>
    </source>
</evidence>
<feature type="compositionally biased region" description="Polar residues" evidence="9">
    <location>
        <begin position="86"/>
        <end position="102"/>
    </location>
</feature>
<dbReference type="PROSITE" id="PS50089">
    <property type="entry name" value="ZF_RING_2"/>
    <property type="match status" value="1"/>
</dbReference>
<organism evidence="11 12">
    <name type="scientific">Salvia divinorum</name>
    <name type="common">Maria pastora</name>
    <name type="synonym">Diviner's sage</name>
    <dbReference type="NCBI Taxonomy" id="28513"/>
    <lineage>
        <taxon>Eukaryota</taxon>
        <taxon>Viridiplantae</taxon>
        <taxon>Streptophyta</taxon>
        <taxon>Embryophyta</taxon>
        <taxon>Tracheophyta</taxon>
        <taxon>Spermatophyta</taxon>
        <taxon>Magnoliopsida</taxon>
        <taxon>eudicotyledons</taxon>
        <taxon>Gunneridae</taxon>
        <taxon>Pentapetalae</taxon>
        <taxon>asterids</taxon>
        <taxon>lamiids</taxon>
        <taxon>Lamiales</taxon>
        <taxon>Lamiaceae</taxon>
        <taxon>Nepetoideae</taxon>
        <taxon>Mentheae</taxon>
        <taxon>Salviinae</taxon>
        <taxon>Salvia</taxon>
        <taxon>Salvia subgen. Calosphace</taxon>
    </lineage>
</organism>
<feature type="domain" description="RING-type" evidence="10">
    <location>
        <begin position="311"/>
        <end position="352"/>
    </location>
</feature>
<keyword evidence="7" id="KW-0862">Zinc</keyword>
<evidence type="ECO:0000256" key="9">
    <source>
        <dbReference type="SAM" id="MobiDB-lite"/>
    </source>
</evidence>
<evidence type="ECO:0000256" key="2">
    <source>
        <dbReference type="ARBA" id="ARBA00012483"/>
    </source>
</evidence>
<evidence type="ECO:0000313" key="12">
    <source>
        <dbReference type="Proteomes" id="UP001567538"/>
    </source>
</evidence>
<comment type="caution">
    <text evidence="11">The sequence shown here is derived from an EMBL/GenBank/DDBJ whole genome shotgun (WGS) entry which is preliminary data.</text>
</comment>
<keyword evidence="3" id="KW-0808">Transferase</keyword>
<reference evidence="11 12" key="1">
    <citation type="submission" date="2024-06" db="EMBL/GenBank/DDBJ databases">
        <title>A chromosome level genome sequence of Diviner's sage (Salvia divinorum).</title>
        <authorList>
            <person name="Ford S.A."/>
            <person name="Ro D.-K."/>
            <person name="Ness R.W."/>
            <person name="Phillips M.A."/>
        </authorList>
    </citation>
    <scope>NUCLEOTIDE SEQUENCE [LARGE SCALE GENOMIC DNA]</scope>
    <source>
        <strain evidence="11">SAF-2024a</strain>
        <tissue evidence="11">Leaf</tissue>
    </source>
</reference>
<feature type="region of interest" description="Disordered" evidence="9">
    <location>
        <begin position="73"/>
        <end position="102"/>
    </location>
</feature>
<feature type="compositionally biased region" description="Polar residues" evidence="9">
    <location>
        <begin position="39"/>
        <end position="48"/>
    </location>
</feature>
<feature type="compositionally biased region" description="Acidic residues" evidence="9">
    <location>
        <begin position="73"/>
        <end position="82"/>
    </location>
</feature>
<keyword evidence="4" id="KW-0479">Metal-binding</keyword>
<comment type="catalytic activity">
    <reaction evidence="1">
        <text>S-ubiquitinyl-[E2 ubiquitin-conjugating enzyme]-L-cysteine + [acceptor protein]-L-lysine = [E2 ubiquitin-conjugating enzyme]-L-cysteine + N(6)-ubiquitinyl-[acceptor protein]-L-lysine.</text>
        <dbReference type="EC" id="2.3.2.27"/>
    </reaction>
</comment>
<feature type="region of interest" description="Disordered" evidence="9">
    <location>
        <begin position="1"/>
        <end position="52"/>
    </location>
</feature>
<dbReference type="InterPro" id="IPR045191">
    <property type="entry name" value="MBR1/2-like"/>
</dbReference>
<dbReference type="EC" id="2.3.2.27" evidence="2"/>
<keyword evidence="12" id="KW-1185">Reference proteome</keyword>
<keyword evidence="6" id="KW-0833">Ubl conjugation pathway</keyword>
<dbReference type="Gene3D" id="3.30.40.10">
    <property type="entry name" value="Zinc/RING finger domain, C3HC4 (zinc finger)"/>
    <property type="match status" value="1"/>
</dbReference>
<dbReference type="Pfam" id="PF13639">
    <property type="entry name" value="zf-RING_2"/>
    <property type="match status" value="1"/>
</dbReference>
<evidence type="ECO:0000313" key="11">
    <source>
        <dbReference type="EMBL" id="KAL1557951.1"/>
    </source>
</evidence>
<dbReference type="EMBL" id="JBEAFC010000004">
    <property type="protein sequence ID" value="KAL1557951.1"/>
    <property type="molecule type" value="Genomic_DNA"/>
</dbReference>
<evidence type="ECO:0000259" key="10">
    <source>
        <dbReference type="PROSITE" id="PS50089"/>
    </source>
</evidence>
<dbReference type="SMART" id="SM00184">
    <property type="entry name" value="RING"/>
    <property type="match status" value="1"/>
</dbReference>
<dbReference type="AlphaFoldDB" id="A0ABD1HSB6"/>
<accession>A0ABD1HSB6</accession>
<protein>
    <recommendedName>
        <fullName evidence="2">RING-type E3 ubiquitin transferase</fullName>
        <ecNumber evidence="2">2.3.2.27</ecNumber>
    </recommendedName>
</protein>
<sequence>MEGETNRDDSCLEGFGSPEGSPNSHVDRLASLGSRLGSVESSGGTSTPRSRDQINRCWDHDYDWLLLDDDSSVADVVPEDGPPEPSTTSSTVHYTKSSWGSSRESNALQGSSLHFYGQKLCSKELIPFNPSIGPSNQHLAVLELMAHMLNRNNSMNEPRSLLIPGERGYRACQEMTFTSLAANIVARPIIASEFDRINYFQIDWSYTPRTSASSRNDYVRWLPFPHIGPFHQTLEESSGEDSQRRRLVCAIVGALLRCVLNLSRLDLGILGELRDAQLAWDRGRSTALSEEMIRASLKERKHGAFEPLEQCCICQEDYADGDDIGILDCKHEFHKSCIEKWLLVKNRCPVCNRKAMETDSS</sequence>
<evidence type="ECO:0000256" key="8">
    <source>
        <dbReference type="PROSITE-ProRule" id="PRU00175"/>
    </source>
</evidence>
<dbReference type="InterPro" id="IPR001841">
    <property type="entry name" value="Znf_RING"/>
</dbReference>
<dbReference type="SUPFAM" id="SSF57850">
    <property type="entry name" value="RING/U-box"/>
    <property type="match status" value="1"/>
</dbReference>
<evidence type="ECO:0000256" key="5">
    <source>
        <dbReference type="ARBA" id="ARBA00022771"/>
    </source>
</evidence>
<evidence type="ECO:0000256" key="3">
    <source>
        <dbReference type="ARBA" id="ARBA00022679"/>
    </source>
</evidence>
<dbReference type="InterPro" id="IPR013083">
    <property type="entry name" value="Znf_RING/FYVE/PHD"/>
</dbReference>
<keyword evidence="5 8" id="KW-0863">Zinc-finger</keyword>
<dbReference type="Proteomes" id="UP001567538">
    <property type="component" value="Unassembled WGS sequence"/>
</dbReference>
<evidence type="ECO:0000256" key="4">
    <source>
        <dbReference type="ARBA" id="ARBA00022723"/>
    </source>
</evidence>
<dbReference type="GO" id="GO:0008270">
    <property type="term" value="F:zinc ion binding"/>
    <property type="evidence" value="ECO:0007669"/>
    <property type="project" value="UniProtKB-KW"/>
</dbReference>
<evidence type="ECO:0000256" key="7">
    <source>
        <dbReference type="ARBA" id="ARBA00022833"/>
    </source>
</evidence>
<proteinExistence type="predicted"/>
<dbReference type="PANTHER" id="PTHR22937">
    <property type="entry name" value="E3 UBIQUITIN-PROTEIN LIGASE RNF165"/>
    <property type="match status" value="1"/>
</dbReference>
<evidence type="ECO:0000256" key="6">
    <source>
        <dbReference type="ARBA" id="ARBA00022786"/>
    </source>
</evidence>